<dbReference type="HOGENOM" id="CLU_2998651_0_0_1"/>
<sequence>MAIDVIQLECKENKTRNPSSSLTQIHRCTDTQIHGYPDTRIPRDSVVVVVVFVGGGFYCMLCRQPQQA</sequence>
<evidence type="ECO:0000313" key="2">
    <source>
        <dbReference type="EMBL" id="EDW30484.1"/>
    </source>
</evidence>
<dbReference type="OMA" id="FYCMLCR"/>
<dbReference type="EMBL" id="CH479430">
    <property type="protein sequence ID" value="EDW30484.1"/>
    <property type="molecule type" value="Genomic_DNA"/>
</dbReference>
<evidence type="ECO:0000256" key="1">
    <source>
        <dbReference type="SAM" id="Phobius"/>
    </source>
</evidence>
<keyword evidence="1" id="KW-0472">Membrane</keyword>
<protein>
    <submittedName>
        <fullName evidence="2">GL20617</fullName>
    </submittedName>
</protein>
<feature type="transmembrane region" description="Helical" evidence="1">
    <location>
        <begin position="45"/>
        <end position="62"/>
    </location>
</feature>
<proteinExistence type="predicted"/>
<dbReference type="AlphaFoldDB" id="B4HCS9"/>
<organism evidence="3">
    <name type="scientific">Drosophila persimilis</name>
    <name type="common">Fruit fly</name>
    <dbReference type="NCBI Taxonomy" id="7234"/>
    <lineage>
        <taxon>Eukaryota</taxon>
        <taxon>Metazoa</taxon>
        <taxon>Ecdysozoa</taxon>
        <taxon>Arthropoda</taxon>
        <taxon>Hexapoda</taxon>
        <taxon>Insecta</taxon>
        <taxon>Pterygota</taxon>
        <taxon>Neoptera</taxon>
        <taxon>Endopterygota</taxon>
        <taxon>Diptera</taxon>
        <taxon>Brachycera</taxon>
        <taxon>Muscomorpha</taxon>
        <taxon>Ephydroidea</taxon>
        <taxon>Drosophilidae</taxon>
        <taxon>Drosophila</taxon>
        <taxon>Sophophora</taxon>
    </lineage>
</organism>
<name>B4HCS9_DROPE</name>
<keyword evidence="3" id="KW-1185">Reference proteome</keyword>
<keyword evidence="1" id="KW-1133">Transmembrane helix</keyword>
<dbReference type="Proteomes" id="UP000008744">
    <property type="component" value="Unassembled WGS sequence"/>
</dbReference>
<gene>
    <name evidence="2" type="primary">Dper\GL20617</name>
    <name evidence="2" type="ORF">Dper_GL20617</name>
</gene>
<keyword evidence="1" id="KW-0812">Transmembrane</keyword>
<reference evidence="2 3" key="1">
    <citation type="journal article" date="2007" name="Nature">
        <title>Evolution of genes and genomes on the Drosophila phylogeny.</title>
        <authorList>
            <consortium name="Drosophila 12 Genomes Consortium"/>
            <person name="Clark A.G."/>
            <person name="Eisen M.B."/>
            <person name="Smith D.R."/>
            <person name="Bergman C.M."/>
            <person name="Oliver B."/>
            <person name="Markow T.A."/>
            <person name="Kaufman T.C."/>
            <person name="Kellis M."/>
            <person name="Gelbart W."/>
            <person name="Iyer V.N."/>
            <person name="Pollard D.A."/>
            <person name="Sackton T.B."/>
            <person name="Larracuente A.M."/>
            <person name="Singh N.D."/>
            <person name="Abad J.P."/>
            <person name="Abt D.N."/>
            <person name="Adryan B."/>
            <person name="Aguade M."/>
            <person name="Akashi H."/>
            <person name="Anderson W.W."/>
            <person name="Aquadro C.F."/>
            <person name="Ardell D.H."/>
            <person name="Arguello R."/>
            <person name="Artieri C.G."/>
            <person name="Barbash D.A."/>
            <person name="Barker D."/>
            <person name="Barsanti P."/>
            <person name="Batterham P."/>
            <person name="Batzoglou S."/>
            <person name="Begun D."/>
            <person name="Bhutkar A."/>
            <person name="Blanco E."/>
            <person name="Bosak S.A."/>
            <person name="Bradley R.K."/>
            <person name="Brand A.D."/>
            <person name="Brent M.R."/>
            <person name="Brooks A.N."/>
            <person name="Brown R.H."/>
            <person name="Butlin R.K."/>
            <person name="Caggese C."/>
            <person name="Calvi B.R."/>
            <person name="Bernardo de Carvalho A."/>
            <person name="Caspi A."/>
            <person name="Castrezana S."/>
            <person name="Celniker S.E."/>
            <person name="Chang J.L."/>
            <person name="Chapple C."/>
            <person name="Chatterji S."/>
            <person name="Chinwalla A."/>
            <person name="Civetta A."/>
            <person name="Clifton S.W."/>
            <person name="Comeron J.M."/>
            <person name="Costello J.C."/>
            <person name="Coyne J.A."/>
            <person name="Daub J."/>
            <person name="David R.G."/>
            <person name="Delcher A.L."/>
            <person name="Delehaunty K."/>
            <person name="Do C.B."/>
            <person name="Ebling H."/>
            <person name="Edwards K."/>
            <person name="Eickbush T."/>
            <person name="Evans J.D."/>
            <person name="Filipski A."/>
            <person name="Findeiss S."/>
            <person name="Freyhult E."/>
            <person name="Fulton L."/>
            <person name="Fulton R."/>
            <person name="Garcia A.C."/>
            <person name="Gardiner A."/>
            <person name="Garfield D.A."/>
            <person name="Garvin B.E."/>
            <person name="Gibson G."/>
            <person name="Gilbert D."/>
            <person name="Gnerre S."/>
            <person name="Godfrey J."/>
            <person name="Good R."/>
            <person name="Gotea V."/>
            <person name="Gravely B."/>
            <person name="Greenberg A.J."/>
            <person name="Griffiths-Jones S."/>
            <person name="Gross S."/>
            <person name="Guigo R."/>
            <person name="Gustafson E.A."/>
            <person name="Haerty W."/>
            <person name="Hahn M.W."/>
            <person name="Halligan D.L."/>
            <person name="Halpern A.L."/>
            <person name="Halter G.M."/>
            <person name="Han M.V."/>
            <person name="Heger A."/>
            <person name="Hillier L."/>
            <person name="Hinrichs A.S."/>
            <person name="Holmes I."/>
            <person name="Hoskins R.A."/>
            <person name="Hubisz M.J."/>
            <person name="Hultmark D."/>
            <person name="Huntley M.A."/>
            <person name="Jaffe D.B."/>
            <person name="Jagadeeshan S."/>
            <person name="Jeck W.R."/>
            <person name="Johnson J."/>
            <person name="Jones C.D."/>
            <person name="Jordan W.C."/>
            <person name="Karpen G.H."/>
            <person name="Kataoka E."/>
            <person name="Keightley P.D."/>
            <person name="Kheradpour P."/>
            <person name="Kirkness E.F."/>
            <person name="Koerich L.B."/>
            <person name="Kristiansen K."/>
            <person name="Kudrna D."/>
            <person name="Kulathinal R.J."/>
            <person name="Kumar S."/>
            <person name="Kwok R."/>
            <person name="Lander E."/>
            <person name="Langley C.H."/>
            <person name="Lapoint R."/>
            <person name="Lazzaro B.P."/>
            <person name="Lee S.J."/>
            <person name="Levesque L."/>
            <person name="Li R."/>
            <person name="Lin C.F."/>
            <person name="Lin M.F."/>
            <person name="Lindblad-Toh K."/>
            <person name="Llopart A."/>
            <person name="Long M."/>
            <person name="Low L."/>
            <person name="Lozovsky E."/>
            <person name="Lu J."/>
            <person name="Luo M."/>
            <person name="Machado C.A."/>
            <person name="Makalowski W."/>
            <person name="Marzo M."/>
            <person name="Matsuda M."/>
            <person name="Matzkin L."/>
            <person name="McAllister B."/>
            <person name="McBride C.S."/>
            <person name="McKernan B."/>
            <person name="McKernan K."/>
            <person name="Mendez-Lago M."/>
            <person name="Minx P."/>
            <person name="Mollenhauer M.U."/>
            <person name="Montooth K."/>
            <person name="Mount S.M."/>
            <person name="Mu X."/>
            <person name="Myers E."/>
            <person name="Negre B."/>
            <person name="Newfeld S."/>
            <person name="Nielsen R."/>
            <person name="Noor M.A."/>
            <person name="O'Grady P."/>
            <person name="Pachter L."/>
            <person name="Papaceit M."/>
            <person name="Parisi M.J."/>
            <person name="Parisi M."/>
            <person name="Parts L."/>
            <person name="Pedersen J.S."/>
            <person name="Pesole G."/>
            <person name="Phillippy A.M."/>
            <person name="Ponting C.P."/>
            <person name="Pop M."/>
            <person name="Porcelli D."/>
            <person name="Powell J.R."/>
            <person name="Prohaska S."/>
            <person name="Pruitt K."/>
            <person name="Puig M."/>
            <person name="Quesneville H."/>
            <person name="Ram K.R."/>
            <person name="Rand D."/>
            <person name="Rasmussen M.D."/>
            <person name="Reed L.K."/>
            <person name="Reenan R."/>
            <person name="Reily A."/>
            <person name="Remington K.A."/>
            <person name="Rieger T.T."/>
            <person name="Ritchie M.G."/>
            <person name="Robin C."/>
            <person name="Rogers Y.H."/>
            <person name="Rohde C."/>
            <person name="Rozas J."/>
            <person name="Rubenfield M.J."/>
            <person name="Ruiz A."/>
            <person name="Russo S."/>
            <person name="Salzberg S.L."/>
            <person name="Sanchez-Gracia A."/>
            <person name="Saranga D.J."/>
            <person name="Sato H."/>
            <person name="Schaeffer S.W."/>
            <person name="Schatz M.C."/>
            <person name="Schlenke T."/>
            <person name="Schwartz R."/>
            <person name="Segarra C."/>
            <person name="Singh R.S."/>
            <person name="Sirot L."/>
            <person name="Sirota M."/>
            <person name="Sisneros N.B."/>
            <person name="Smith C.D."/>
            <person name="Smith T.F."/>
            <person name="Spieth J."/>
            <person name="Stage D.E."/>
            <person name="Stark A."/>
            <person name="Stephan W."/>
            <person name="Strausberg R.L."/>
            <person name="Strempel S."/>
            <person name="Sturgill D."/>
            <person name="Sutton G."/>
            <person name="Sutton G.G."/>
            <person name="Tao W."/>
            <person name="Teichmann S."/>
            <person name="Tobari Y.N."/>
            <person name="Tomimura Y."/>
            <person name="Tsolas J.M."/>
            <person name="Valente V.L."/>
            <person name="Venter E."/>
            <person name="Venter J.C."/>
            <person name="Vicario S."/>
            <person name="Vieira F.G."/>
            <person name="Vilella A.J."/>
            <person name="Villasante A."/>
            <person name="Walenz B."/>
            <person name="Wang J."/>
            <person name="Wasserman M."/>
            <person name="Watts T."/>
            <person name="Wilson D."/>
            <person name="Wilson R.K."/>
            <person name="Wing R.A."/>
            <person name="Wolfner M.F."/>
            <person name="Wong A."/>
            <person name="Wong G.K."/>
            <person name="Wu C.I."/>
            <person name="Wu G."/>
            <person name="Yamamoto D."/>
            <person name="Yang H.P."/>
            <person name="Yang S.P."/>
            <person name="Yorke J.A."/>
            <person name="Yoshida K."/>
            <person name="Zdobnov E."/>
            <person name="Zhang P."/>
            <person name="Zhang Y."/>
            <person name="Zimin A.V."/>
            <person name="Baldwin J."/>
            <person name="Abdouelleil A."/>
            <person name="Abdulkadir J."/>
            <person name="Abebe A."/>
            <person name="Abera B."/>
            <person name="Abreu J."/>
            <person name="Acer S.C."/>
            <person name="Aftuck L."/>
            <person name="Alexander A."/>
            <person name="An P."/>
            <person name="Anderson E."/>
            <person name="Anderson S."/>
            <person name="Arachi H."/>
            <person name="Azer M."/>
            <person name="Bachantsang P."/>
            <person name="Barry A."/>
            <person name="Bayul T."/>
            <person name="Berlin A."/>
            <person name="Bessette D."/>
            <person name="Bloom T."/>
            <person name="Blye J."/>
            <person name="Boguslavskiy L."/>
            <person name="Bonnet C."/>
            <person name="Boukhgalter B."/>
            <person name="Bourzgui I."/>
            <person name="Brown A."/>
            <person name="Cahill P."/>
            <person name="Channer S."/>
            <person name="Cheshatsang Y."/>
            <person name="Chuda L."/>
            <person name="Citroen M."/>
            <person name="Collymore A."/>
            <person name="Cooke P."/>
            <person name="Costello M."/>
            <person name="D'Aco K."/>
            <person name="Daza R."/>
            <person name="De Haan G."/>
            <person name="DeGray S."/>
            <person name="DeMaso C."/>
            <person name="Dhargay N."/>
            <person name="Dooley K."/>
            <person name="Dooley E."/>
            <person name="Doricent M."/>
            <person name="Dorje P."/>
            <person name="Dorjee K."/>
            <person name="Dupes A."/>
            <person name="Elong R."/>
            <person name="Falk J."/>
            <person name="Farina A."/>
            <person name="Faro S."/>
            <person name="Ferguson D."/>
            <person name="Fisher S."/>
            <person name="Foley C.D."/>
            <person name="Franke A."/>
            <person name="Friedrich D."/>
            <person name="Gadbois L."/>
            <person name="Gearin G."/>
            <person name="Gearin C.R."/>
            <person name="Giannoukos G."/>
            <person name="Goode T."/>
            <person name="Graham J."/>
            <person name="Grandbois E."/>
            <person name="Grewal S."/>
            <person name="Gyaltsen K."/>
            <person name="Hafez N."/>
            <person name="Hagos B."/>
            <person name="Hall J."/>
            <person name="Henson C."/>
            <person name="Hollinger A."/>
            <person name="Honan T."/>
            <person name="Huard M.D."/>
            <person name="Hughes L."/>
            <person name="Hurhula B."/>
            <person name="Husby M.E."/>
            <person name="Kamat A."/>
            <person name="Kanga B."/>
            <person name="Kashin S."/>
            <person name="Khazanovich D."/>
            <person name="Kisner P."/>
            <person name="Lance K."/>
            <person name="Lara M."/>
            <person name="Lee W."/>
            <person name="Lennon N."/>
            <person name="Letendre F."/>
            <person name="LeVine R."/>
            <person name="Lipovsky A."/>
            <person name="Liu X."/>
            <person name="Liu J."/>
            <person name="Liu S."/>
            <person name="Lokyitsang T."/>
            <person name="Lokyitsang Y."/>
            <person name="Lubonja R."/>
            <person name="Lui A."/>
            <person name="MacDonald P."/>
            <person name="Magnisalis V."/>
            <person name="Maru K."/>
            <person name="Matthews C."/>
            <person name="McCusker W."/>
            <person name="McDonough S."/>
            <person name="Mehta T."/>
            <person name="Meldrim J."/>
            <person name="Meneus L."/>
            <person name="Mihai O."/>
            <person name="Mihalev A."/>
            <person name="Mihova T."/>
            <person name="Mittelman R."/>
            <person name="Mlenga V."/>
            <person name="Montmayeur A."/>
            <person name="Mulrain L."/>
            <person name="Navidi A."/>
            <person name="Naylor J."/>
            <person name="Negash T."/>
            <person name="Nguyen T."/>
            <person name="Nguyen N."/>
            <person name="Nicol R."/>
            <person name="Norbu C."/>
            <person name="Norbu N."/>
            <person name="Novod N."/>
            <person name="O'Neill B."/>
            <person name="Osman S."/>
            <person name="Markiewicz E."/>
            <person name="Oyono O.L."/>
            <person name="Patti C."/>
            <person name="Phunkhang P."/>
            <person name="Pierre F."/>
            <person name="Priest M."/>
            <person name="Raghuraman S."/>
            <person name="Rege F."/>
            <person name="Reyes R."/>
            <person name="Rise C."/>
            <person name="Rogov P."/>
            <person name="Ross K."/>
            <person name="Ryan E."/>
            <person name="Settipalli S."/>
            <person name="Shea T."/>
            <person name="Sherpa N."/>
            <person name="Shi L."/>
            <person name="Shih D."/>
            <person name="Sparrow T."/>
            <person name="Spaulding J."/>
            <person name="Stalker J."/>
            <person name="Stange-Thomann N."/>
            <person name="Stavropoulos S."/>
            <person name="Stone C."/>
            <person name="Strader C."/>
            <person name="Tesfaye S."/>
            <person name="Thomson T."/>
            <person name="Thoulutsang Y."/>
            <person name="Thoulutsang D."/>
            <person name="Topham K."/>
            <person name="Topping I."/>
            <person name="Tsamla T."/>
            <person name="Vassiliev H."/>
            <person name="Vo A."/>
            <person name="Wangchuk T."/>
            <person name="Wangdi T."/>
            <person name="Weiand M."/>
            <person name="Wilkinson J."/>
            <person name="Wilson A."/>
            <person name="Yadav S."/>
            <person name="Young G."/>
            <person name="Yu Q."/>
            <person name="Zembek L."/>
            <person name="Zhong D."/>
            <person name="Zimmer A."/>
            <person name="Zwirko Z."/>
            <person name="Jaffe D.B."/>
            <person name="Alvarez P."/>
            <person name="Brockman W."/>
            <person name="Butler J."/>
            <person name="Chin C."/>
            <person name="Gnerre S."/>
            <person name="Grabherr M."/>
            <person name="Kleber M."/>
            <person name="Mauceli E."/>
            <person name="MacCallum I."/>
        </authorList>
    </citation>
    <scope>NUCLEOTIDE SEQUENCE [LARGE SCALE GENOMIC DNA]</scope>
    <source>
        <strain evidence="3">MSH-3 / Tucson 14011-0111.49</strain>
    </source>
</reference>
<evidence type="ECO:0000313" key="3">
    <source>
        <dbReference type="Proteomes" id="UP000008744"/>
    </source>
</evidence>
<accession>B4HCS9</accession>